<evidence type="ECO:0000256" key="2">
    <source>
        <dbReference type="ARBA" id="ARBA00004651"/>
    </source>
</evidence>
<evidence type="ECO:0000256" key="3">
    <source>
        <dbReference type="ARBA" id="ARBA00008195"/>
    </source>
</evidence>
<feature type="transmembrane region" description="Helical" evidence="12">
    <location>
        <begin position="371"/>
        <end position="389"/>
    </location>
</feature>
<evidence type="ECO:0000256" key="7">
    <source>
        <dbReference type="ARBA" id="ARBA00022692"/>
    </source>
</evidence>
<dbReference type="Gene3D" id="2.60.120.610">
    <property type="entry name" value="arabinofuranosyltransferase like domain"/>
    <property type="match status" value="1"/>
</dbReference>
<feature type="region of interest" description="Disordered" evidence="11">
    <location>
        <begin position="1"/>
        <end position="20"/>
    </location>
</feature>
<proteinExistence type="inferred from homology"/>
<feature type="compositionally biased region" description="Low complexity" evidence="11">
    <location>
        <begin position="1"/>
        <end position="14"/>
    </location>
</feature>
<evidence type="ECO:0000259" key="13">
    <source>
        <dbReference type="Pfam" id="PF04602"/>
    </source>
</evidence>
<dbReference type="InterPro" id="IPR007680">
    <property type="entry name" value="Arabino_trans_central"/>
</dbReference>
<keyword evidence="17" id="KW-1185">Reference proteome</keyword>
<dbReference type="Pfam" id="PF14896">
    <property type="entry name" value="Arabino_trans_C"/>
    <property type="match status" value="1"/>
</dbReference>
<feature type="transmembrane region" description="Helical" evidence="12">
    <location>
        <begin position="254"/>
        <end position="276"/>
    </location>
</feature>
<evidence type="ECO:0000256" key="4">
    <source>
        <dbReference type="ARBA" id="ARBA00022475"/>
    </source>
</evidence>
<dbReference type="InterPro" id="IPR032731">
    <property type="entry name" value="Arabino_trans_C"/>
</dbReference>
<comment type="caution">
    <text evidence="16">The sequence shown here is derived from an EMBL/GenBank/DDBJ whole genome shotgun (WGS) entry which is preliminary data.</text>
</comment>
<dbReference type="Pfam" id="PF17689">
    <property type="entry name" value="Arabino_trans_N"/>
    <property type="match status" value="1"/>
</dbReference>
<feature type="transmembrane region" description="Helical" evidence="12">
    <location>
        <begin position="612"/>
        <end position="634"/>
    </location>
</feature>
<reference evidence="16 17" key="1">
    <citation type="submission" date="2019-02" db="EMBL/GenBank/DDBJ databases">
        <title>Sequencing the genomes of 1000 actinobacteria strains.</title>
        <authorList>
            <person name="Klenk H.-P."/>
        </authorList>
    </citation>
    <scope>NUCLEOTIDE SEQUENCE [LARGE SCALE GENOMIC DNA]</scope>
    <source>
        <strain evidence="16 17">DSM 45779</strain>
    </source>
</reference>
<feature type="transmembrane region" description="Helical" evidence="12">
    <location>
        <begin position="558"/>
        <end position="575"/>
    </location>
</feature>
<feature type="transmembrane region" description="Helical" evidence="12">
    <location>
        <begin position="702"/>
        <end position="722"/>
    </location>
</feature>
<feature type="transmembrane region" description="Helical" evidence="12">
    <location>
        <begin position="419"/>
        <end position="452"/>
    </location>
</feature>
<keyword evidence="10" id="KW-0961">Cell wall biogenesis/degradation</keyword>
<name>A0A4Q7URP6_PSEST</name>
<feature type="transmembrane region" description="Helical" evidence="12">
    <location>
        <begin position="666"/>
        <end position="686"/>
    </location>
</feature>
<evidence type="ECO:0000259" key="15">
    <source>
        <dbReference type="Pfam" id="PF17689"/>
    </source>
</evidence>
<dbReference type="InterPro" id="IPR027451">
    <property type="entry name" value="EmbABC_dom1"/>
</dbReference>
<feature type="transmembrane region" description="Helical" evidence="12">
    <location>
        <begin position="24"/>
        <end position="46"/>
    </location>
</feature>
<feature type="domain" description="Arabinofuranosyltransferase central" evidence="13">
    <location>
        <begin position="206"/>
        <end position="650"/>
    </location>
</feature>
<keyword evidence="4" id="KW-1003">Cell membrane</keyword>
<dbReference type="RefSeq" id="WP_130288142.1">
    <property type="nucleotide sequence ID" value="NZ_SHKL01000001.1"/>
</dbReference>
<feature type="transmembrane region" description="Helical" evidence="12">
    <location>
        <begin position="581"/>
        <end position="600"/>
    </location>
</feature>
<evidence type="ECO:0000256" key="11">
    <source>
        <dbReference type="SAM" id="MobiDB-lite"/>
    </source>
</evidence>
<feature type="domain" description="Arabinosyltransferase C-terminal" evidence="14">
    <location>
        <begin position="801"/>
        <end position="1031"/>
    </location>
</feature>
<dbReference type="EMBL" id="SHKL01000001">
    <property type="protein sequence ID" value="RZT83381.1"/>
    <property type="molecule type" value="Genomic_DNA"/>
</dbReference>
<evidence type="ECO:0000256" key="5">
    <source>
        <dbReference type="ARBA" id="ARBA00022676"/>
    </source>
</evidence>
<feature type="transmembrane region" description="Helical" evidence="12">
    <location>
        <begin position="338"/>
        <end position="359"/>
    </location>
</feature>
<keyword evidence="6 16" id="KW-0808">Transferase</keyword>
<evidence type="ECO:0000256" key="6">
    <source>
        <dbReference type="ARBA" id="ARBA00022679"/>
    </source>
</evidence>
<dbReference type="InterPro" id="IPR040920">
    <property type="entry name" value="Arabino_trans_N"/>
</dbReference>
<keyword evidence="5" id="KW-0328">Glycosyltransferase</keyword>
<evidence type="ECO:0000256" key="10">
    <source>
        <dbReference type="ARBA" id="ARBA00023316"/>
    </source>
</evidence>
<dbReference type="Gene3D" id="3.40.190.160">
    <property type="match status" value="1"/>
</dbReference>
<dbReference type="Gene3D" id="2.60.120.940">
    <property type="entry name" value="EmbC, C-terminal domain, subdomain 2"/>
    <property type="match status" value="1"/>
</dbReference>
<dbReference type="GO" id="GO:0052636">
    <property type="term" value="F:arabinosyltransferase activity"/>
    <property type="evidence" value="ECO:0007669"/>
    <property type="project" value="InterPro"/>
</dbReference>
<organism evidence="16 17">
    <name type="scientific">Pseudonocardia sediminis</name>
    <dbReference type="NCBI Taxonomy" id="1397368"/>
    <lineage>
        <taxon>Bacteria</taxon>
        <taxon>Bacillati</taxon>
        <taxon>Actinomycetota</taxon>
        <taxon>Actinomycetes</taxon>
        <taxon>Pseudonocardiales</taxon>
        <taxon>Pseudonocardiaceae</taxon>
        <taxon>Pseudonocardia</taxon>
    </lineage>
</organism>
<keyword evidence="7 12" id="KW-0812">Transmembrane</keyword>
<feature type="transmembrane region" description="Helical" evidence="12">
    <location>
        <begin position="464"/>
        <end position="487"/>
    </location>
</feature>
<dbReference type="Pfam" id="PF04602">
    <property type="entry name" value="Arabinose_trans"/>
    <property type="match status" value="1"/>
</dbReference>
<keyword evidence="9 12" id="KW-0472">Membrane</keyword>
<evidence type="ECO:0000256" key="8">
    <source>
        <dbReference type="ARBA" id="ARBA00022989"/>
    </source>
</evidence>
<protein>
    <submittedName>
        <fullName evidence="16">Arabinosyltransferase B/arabinosyltransferase C</fullName>
    </submittedName>
</protein>
<evidence type="ECO:0000256" key="9">
    <source>
        <dbReference type="ARBA" id="ARBA00023136"/>
    </source>
</evidence>
<dbReference type="AlphaFoldDB" id="A0A4Q7URP6"/>
<sequence length="1047" mass="108374">MSTATAAPATGQAPPEQPRPRGRWWALLLLGALTSLLGALAVLAPVTANDPVLTWPQAGQAPASTVVPLSPYRPLQLRAEIPCETVRAVAARPGGGDVLRTMPASVNAAEGPGLLVTAGPGDRVTMTSSGRELYAGPTGAPGCSYRIEADDTGTRVLGTGGTGTSLVEERGLEPPQVAQFETDAQGLPQAAGLSVQLHTDARYESSPSVLKTVLLIAHLVSLVAMLVVAWRTWRGRDVERLPRARPDSADRSSAGRITSSAPDAVVLVVSLAWAVLGPVNVDDSWYALMARNGAASGTIGNYIYQFNVTENPFSTSQYLMQFWGSFGESLGLPGWGLLWLRVLPVVYGLGTYLLLRALLSVLTGRLGRRPGVVWALAAAHLLWFTAYGITLRPEPAGTLATAGVMLLVALARKRGSLGMLAAATAVAVIGVSTAPTALVAAVPLVLGLPMVWARLRAAGWTERLAVVAVAVGAASVIVPLGFGDASLGDVRESIAVHRWYYFQYSWFSEIVHYANLLQPNDQGAWGKRLPVLLTLAVVAAGLVRLGRRRGTGGPLGSALGFALTITALSLVAVAVSPTKWVNHFGAVAAPATLLLALALVRTPLPRRTPARVLAVGAALAGVAAAVSFAGPNLWRPFSDWGQPFGNHSVIDAAVNSNVLAPHAGPLYLRSPFLWILVAAAAVYWVYRRRRSGRPSGLTPDRAVLGVALAGGAVLMLVVFSVAPVGQAPGASVASMNLATLAGRPCGLADAVQAMAPAEPGLGAAAGPETVTGDMRAGVPPQRSAPGGASAGVWGDDAPGGTGVGSVTTGWYPLPADTGSGSVIVPATGDLRSGQSVVLEVGAGPAGAPTATDRITLDLPGSKKADWVNLSADPAEARLPGPPSAVRLVAADRIDGADSWLGVGAPYLAEARPASELIAGQPVFADQVSAVLWPCADQIVIRDGLAQAPAWRLRAGDGFEDAIKDNSTFTANGGTLAAVDRTARFVELPSGLEPPGGRAMFGWGHVERVSYDHPPGLFDLSVGTVERNGWTRLPTLVGKYYTGRDFLG</sequence>
<dbReference type="InterPro" id="IPR042486">
    <property type="entry name" value="Arabino_trans_C_2"/>
</dbReference>
<evidence type="ECO:0000259" key="14">
    <source>
        <dbReference type="Pfam" id="PF14896"/>
    </source>
</evidence>
<feature type="transmembrane region" description="Helical" evidence="12">
    <location>
        <begin position="213"/>
        <end position="233"/>
    </location>
</feature>
<dbReference type="GO" id="GO:0005886">
    <property type="term" value="C:plasma membrane"/>
    <property type="evidence" value="ECO:0007669"/>
    <property type="project" value="UniProtKB-SubCell"/>
</dbReference>
<evidence type="ECO:0000313" key="16">
    <source>
        <dbReference type="EMBL" id="RZT83381.1"/>
    </source>
</evidence>
<keyword evidence="8 12" id="KW-1133">Transmembrane helix</keyword>
<evidence type="ECO:0000256" key="1">
    <source>
        <dbReference type="ARBA" id="ARBA00003001"/>
    </source>
</evidence>
<comment type="function">
    <text evidence="1">Arabinosyl transferase responsible for the polymerization of arabinose into the arabinan of arabinogalactan.</text>
</comment>
<gene>
    <name evidence="16" type="ORF">EV383_0183</name>
</gene>
<dbReference type="GO" id="GO:0071555">
    <property type="term" value="P:cell wall organization"/>
    <property type="evidence" value="ECO:0007669"/>
    <property type="project" value="UniProtKB-KW"/>
</dbReference>
<comment type="similarity">
    <text evidence="3">Belongs to the emb family.</text>
</comment>
<dbReference type="OrthoDB" id="3588137at2"/>
<evidence type="ECO:0000313" key="17">
    <source>
        <dbReference type="Proteomes" id="UP000291591"/>
    </source>
</evidence>
<comment type="subcellular location">
    <subcellularLocation>
        <location evidence="2">Cell membrane</location>
        <topology evidence="2">Multi-pass membrane protein</topology>
    </subcellularLocation>
</comment>
<evidence type="ECO:0000256" key="12">
    <source>
        <dbReference type="SAM" id="Phobius"/>
    </source>
</evidence>
<accession>A0A4Q7URP6</accession>
<dbReference type="Proteomes" id="UP000291591">
    <property type="component" value="Unassembled WGS sequence"/>
</dbReference>
<feature type="transmembrane region" description="Helical" evidence="12">
    <location>
        <begin position="529"/>
        <end position="546"/>
    </location>
</feature>
<feature type="domain" description="Arabinosyltransferas concanavalin like" evidence="15">
    <location>
        <begin position="53"/>
        <end position="202"/>
    </location>
</feature>
<dbReference type="GO" id="GO:0071766">
    <property type="term" value="P:Actinobacterium-type cell wall biogenesis"/>
    <property type="evidence" value="ECO:0007669"/>
    <property type="project" value="InterPro"/>
</dbReference>